<keyword evidence="1" id="KW-0732">Signal</keyword>
<feature type="signal peptide" evidence="1">
    <location>
        <begin position="1"/>
        <end position="23"/>
    </location>
</feature>
<organism evidence="2 3">
    <name type="scientific">Xanthomonas hyacinthi</name>
    <dbReference type="NCBI Taxonomy" id="56455"/>
    <lineage>
        <taxon>Bacteria</taxon>
        <taxon>Pseudomonadati</taxon>
        <taxon>Pseudomonadota</taxon>
        <taxon>Gammaproteobacteria</taxon>
        <taxon>Lysobacterales</taxon>
        <taxon>Lysobacteraceae</taxon>
        <taxon>Xanthomonas</taxon>
    </lineage>
</organism>
<accession>A0A2S7F1C6</accession>
<dbReference type="RefSeq" id="WP_046978946.1">
    <property type="nucleotide sequence ID" value="NZ_CP043476.1"/>
</dbReference>
<gene>
    <name evidence="2" type="ORF">XhyaCFBP1156_02575</name>
</gene>
<feature type="chain" id="PRO_5015535132" evidence="1">
    <location>
        <begin position="24"/>
        <end position="93"/>
    </location>
</feature>
<dbReference type="AlphaFoldDB" id="A0A2S7F1C6"/>
<dbReference type="OrthoDB" id="6006367at2"/>
<name>A0A2S7F1C6_9XANT</name>
<protein>
    <submittedName>
        <fullName evidence="2">Uncharacterized protein</fullName>
    </submittedName>
</protein>
<evidence type="ECO:0000313" key="3">
    <source>
        <dbReference type="Proteomes" id="UP000238261"/>
    </source>
</evidence>
<keyword evidence="3" id="KW-1185">Reference proteome</keyword>
<dbReference type="EMBL" id="MDEG01000002">
    <property type="protein sequence ID" value="PPU99178.1"/>
    <property type="molecule type" value="Genomic_DNA"/>
</dbReference>
<dbReference type="Proteomes" id="UP000238261">
    <property type="component" value="Unassembled WGS sequence"/>
</dbReference>
<evidence type="ECO:0000313" key="2">
    <source>
        <dbReference type="EMBL" id="PPU99178.1"/>
    </source>
</evidence>
<comment type="caution">
    <text evidence="2">The sequence shown here is derived from an EMBL/GenBank/DDBJ whole genome shotgun (WGS) entry which is preliminary data.</text>
</comment>
<proteinExistence type="predicted"/>
<evidence type="ECO:0000256" key="1">
    <source>
        <dbReference type="SAM" id="SignalP"/>
    </source>
</evidence>
<sequence>MNRDVLRLCICAAALAAAGGASAASTASKPDADSYRGGTNWGAPYIEQVGSECMMVNVYLEQRDGVSEQVILREPVECSSTYGLDLAVADLTH</sequence>
<reference evidence="3" key="1">
    <citation type="submission" date="2016-08" db="EMBL/GenBank/DDBJ databases">
        <authorList>
            <person name="Merda D."/>
            <person name="Briand M."/>
            <person name="Taghouti G."/>
            <person name="Carrere S."/>
            <person name="Gouzy J."/>
            <person name="Portier P."/>
            <person name="Jacques M.-A."/>
            <person name="Fischer-Le Saux M."/>
        </authorList>
    </citation>
    <scope>NUCLEOTIDE SEQUENCE [LARGE SCALE GENOMIC DNA]</scope>
    <source>
        <strain evidence="3">CFBP1156</strain>
    </source>
</reference>